<evidence type="ECO:0000256" key="8">
    <source>
        <dbReference type="ARBA" id="ARBA00023136"/>
    </source>
</evidence>
<reference evidence="11 12" key="1">
    <citation type="submission" date="2022-05" db="EMBL/GenBank/DDBJ databases">
        <authorList>
            <consortium name="Genoscope - CEA"/>
            <person name="William W."/>
        </authorList>
    </citation>
    <scope>NUCLEOTIDE SEQUENCE [LARGE SCALE GENOMIC DNA]</scope>
</reference>
<keyword evidence="7 9" id="KW-0333">Golgi apparatus</keyword>
<evidence type="ECO:0000313" key="11">
    <source>
        <dbReference type="EMBL" id="CAH3030866.1"/>
    </source>
</evidence>
<dbReference type="InterPro" id="IPR008428">
    <property type="entry name" value="Chond_GalNAc"/>
</dbReference>
<evidence type="ECO:0000256" key="3">
    <source>
        <dbReference type="ARBA" id="ARBA00022679"/>
    </source>
</evidence>
<keyword evidence="5 9" id="KW-0735">Signal-anchor</keyword>
<dbReference type="SUPFAM" id="SSF56988">
    <property type="entry name" value="Anthrax protective antigen"/>
    <property type="match status" value="1"/>
</dbReference>
<comment type="subcellular location">
    <subcellularLocation>
        <location evidence="1 9">Golgi apparatus</location>
        <location evidence="1 9">Golgi stack membrane</location>
        <topology evidence="1 9">Single-pass type II membrane protein</topology>
    </subcellularLocation>
</comment>
<dbReference type="PROSITE" id="PS51820">
    <property type="entry name" value="PA14"/>
    <property type="match status" value="1"/>
</dbReference>
<dbReference type="EMBL" id="CALNXI010000661">
    <property type="protein sequence ID" value="CAH3030866.1"/>
    <property type="molecule type" value="Genomic_DNA"/>
</dbReference>
<evidence type="ECO:0000256" key="9">
    <source>
        <dbReference type="RuleBase" id="RU364016"/>
    </source>
</evidence>
<dbReference type="Proteomes" id="UP001159427">
    <property type="component" value="Unassembled WGS sequence"/>
</dbReference>
<keyword evidence="6 9" id="KW-1133">Transmembrane helix</keyword>
<comment type="caution">
    <text evidence="11">The sequence shown here is derived from an EMBL/GenBank/DDBJ whole genome shotgun (WGS) entry which is preliminary data.</text>
</comment>
<evidence type="ECO:0000256" key="6">
    <source>
        <dbReference type="ARBA" id="ARBA00022989"/>
    </source>
</evidence>
<evidence type="ECO:0000259" key="10">
    <source>
        <dbReference type="PROSITE" id="PS51820"/>
    </source>
</evidence>
<evidence type="ECO:0000256" key="5">
    <source>
        <dbReference type="ARBA" id="ARBA00022968"/>
    </source>
</evidence>
<dbReference type="InterPro" id="IPR037524">
    <property type="entry name" value="PA14/GLEYA"/>
</dbReference>
<feature type="transmembrane region" description="Helical" evidence="9">
    <location>
        <begin position="16"/>
        <end position="36"/>
    </location>
</feature>
<sequence>MTRVKTSFVSVSRIKTSFVIVAGLTALNVILLLFYFSGRQRTKALPEQLLVNKVETDAKTNHFFKGLNRHTWEGRCLQSLEKLCSFPIFPKAPDRRGIVENVNISSNAKQVTGLRLLGFLRPNVTGEYFFTVETNGFVEVWLSKSISWKEGANIAQGYPTGKLPKDESLESSNLSVKLLAQHAYYIDIVYARGEIRNNNGPQVKLAWKRPDKNVFEVIPGDFFALFKNDIDMAEMKVYDDDLPDVLACESIRLKFAGEHMKPERITYLESSAVRNALNFCDYKPSYLLNPANVAGFRQYQGVFKHAHKTYTLPYSSVDGITRGRGGAAFLAEFPLEEREARSVVDRYTAALEKRYAGKYKFNTIKRVEMKDDPKKGKRYLLELVIKDITDGTHYLLSEYVFVPHGKNASFLCYPDALQWNRTADVYLILTAKNLGRWVHHFIKNVEKIVQETNDDHLHVVIYDFGSPDIDIKKALQRSILKNYHFIINPGPYSRTKSFSEAIKSVDDPDAIVVTIDLHLDIGSQTISDIRKHCFKGITVYAPQIIFLHCGGSSNMPLGVWYHYSYGTIAMYKRDWESFGGFSKKFLNKDTWGGEDWDIIDGAVKGGLEIERKRAPWIFHYQHNKAGMWQRN</sequence>
<feature type="domain" description="PA14" evidence="10">
    <location>
        <begin position="62"/>
        <end position="222"/>
    </location>
</feature>
<keyword evidence="12" id="KW-1185">Reference proteome</keyword>
<dbReference type="Pfam" id="PF05679">
    <property type="entry name" value="CHGN"/>
    <property type="match status" value="1"/>
</dbReference>
<dbReference type="EC" id="2.4.1.-" evidence="9"/>
<dbReference type="Gene3D" id="3.90.182.10">
    <property type="entry name" value="Toxin - Anthrax Protective Antigen,domain 1"/>
    <property type="match status" value="1"/>
</dbReference>
<evidence type="ECO:0000256" key="7">
    <source>
        <dbReference type="ARBA" id="ARBA00023034"/>
    </source>
</evidence>
<protein>
    <recommendedName>
        <fullName evidence="9">Hexosyltransferase</fullName>
        <ecNumber evidence="9">2.4.1.-</ecNumber>
    </recommendedName>
</protein>
<organism evidence="11 12">
    <name type="scientific">Porites evermanni</name>
    <dbReference type="NCBI Taxonomy" id="104178"/>
    <lineage>
        <taxon>Eukaryota</taxon>
        <taxon>Metazoa</taxon>
        <taxon>Cnidaria</taxon>
        <taxon>Anthozoa</taxon>
        <taxon>Hexacorallia</taxon>
        <taxon>Scleractinia</taxon>
        <taxon>Fungiina</taxon>
        <taxon>Poritidae</taxon>
        <taxon>Porites</taxon>
    </lineage>
</organism>
<evidence type="ECO:0000313" key="12">
    <source>
        <dbReference type="Proteomes" id="UP001159427"/>
    </source>
</evidence>
<accession>A0ABN8MM51</accession>
<dbReference type="Gene3D" id="3.90.550.10">
    <property type="entry name" value="Spore Coat Polysaccharide Biosynthesis Protein SpsA, Chain A"/>
    <property type="match status" value="1"/>
</dbReference>
<comment type="similarity">
    <text evidence="2 9">Belongs to the chondroitin N-acetylgalactosaminyltransferase family.</text>
</comment>
<keyword evidence="8 9" id="KW-0472">Membrane</keyword>
<dbReference type="PANTHER" id="PTHR12369">
    <property type="entry name" value="CHONDROITIN SYNTHASE"/>
    <property type="match status" value="1"/>
</dbReference>
<dbReference type="InterPro" id="IPR051227">
    <property type="entry name" value="CS_glycosyltransferase"/>
</dbReference>
<dbReference type="SUPFAM" id="SSF53448">
    <property type="entry name" value="Nucleotide-diphospho-sugar transferases"/>
    <property type="match status" value="1"/>
</dbReference>
<evidence type="ECO:0000256" key="4">
    <source>
        <dbReference type="ARBA" id="ARBA00022692"/>
    </source>
</evidence>
<name>A0ABN8MM51_9CNID</name>
<keyword evidence="4 9" id="KW-0812">Transmembrane</keyword>
<evidence type="ECO:0000256" key="2">
    <source>
        <dbReference type="ARBA" id="ARBA00009239"/>
    </source>
</evidence>
<proteinExistence type="inferred from homology"/>
<gene>
    <name evidence="11" type="ORF">PEVE_00038646</name>
</gene>
<keyword evidence="3 9" id="KW-0808">Transferase</keyword>
<dbReference type="InterPro" id="IPR029044">
    <property type="entry name" value="Nucleotide-diphossugar_trans"/>
</dbReference>
<evidence type="ECO:0000256" key="1">
    <source>
        <dbReference type="ARBA" id="ARBA00004447"/>
    </source>
</evidence>